<comment type="caution">
    <text evidence="2">The sequence shown here is derived from an EMBL/GenBank/DDBJ whole genome shotgun (WGS) entry which is preliminary data.</text>
</comment>
<sequence length="89" mass="10277">MSHFQFGDRLTSFSPSESIVLKASRRKEIKMQVSLPRLGCMLVERVHHVGNDRIGRRNRKSIWNSWRNSKLDGSLGTRRAEDESTLHKG</sequence>
<feature type="compositionally biased region" description="Basic and acidic residues" evidence="1">
    <location>
        <begin position="78"/>
        <end position="89"/>
    </location>
</feature>
<keyword evidence="3" id="KW-1185">Reference proteome</keyword>
<gene>
    <name evidence="2" type="ORF">CEXT_233301</name>
</gene>
<dbReference type="Proteomes" id="UP001054945">
    <property type="component" value="Unassembled WGS sequence"/>
</dbReference>
<dbReference type="EMBL" id="BPLR01016544">
    <property type="protein sequence ID" value="GIY84681.1"/>
    <property type="molecule type" value="Genomic_DNA"/>
</dbReference>
<protein>
    <submittedName>
        <fullName evidence="2">Uncharacterized protein</fullName>
    </submittedName>
</protein>
<feature type="region of interest" description="Disordered" evidence="1">
    <location>
        <begin position="70"/>
        <end position="89"/>
    </location>
</feature>
<dbReference type="AlphaFoldDB" id="A0AAV4WP39"/>
<accession>A0AAV4WP39</accession>
<evidence type="ECO:0000313" key="2">
    <source>
        <dbReference type="EMBL" id="GIY84681.1"/>
    </source>
</evidence>
<organism evidence="2 3">
    <name type="scientific">Caerostris extrusa</name>
    <name type="common">Bark spider</name>
    <name type="synonym">Caerostris bankana</name>
    <dbReference type="NCBI Taxonomy" id="172846"/>
    <lineage>
        <taxon>Eukaryota</taxon>
        <taxon>Metazoa</taxon>
        <taxon>Ecdysozoa</taxon>
        <taxon>Arthropoda</taxon>
        <taxon>Chelicerata</taxon>
        <taxon>Arachnida</taxon>
        <taxon>Araneae</taxon>
        <taxon>Araneomorphae</taxon>
        <taxon>Entelegynae</taxon>
        <taxon>Araneoidea</taxon>
        <taxon>Araneidae</taxon>
        <taxon>Caerostris</taxon>
    </lineage>
</organism>
<evidence type="ECO:0000313" key="3">
    <source>
        <dbReference type="Proteomes" id="UP001054945"/>
    </source>
</evidence>
<evidence type="ECO:0000256" key="1">
    <source>
        <dbReference type="SAM" id="MobiDB-lite"/>
    </source>
</evidence>
<name>A0AAV4WP39_CAEEX</name>
<proteinExistence type="predicted"/>
<reference evidence="2 3" key="1">
    <citation type="submission" date="2021-06" db="EMBL/GenBank/DDBJ databases">
        <title>Caerostris extrusa draft genome.</title>
        <authorList>
            <person name="Kono N."/>
            <person name="Arakawa K."/>
        </authorList>
    </citation>
    <scope>NUCLEOTIDE SEQUENCE [LARGE SCALE GENOMIC DNA]</scope>
</reference>